<dbReference type="AlphaFoldDB" id="A0A0A1U209"/>
<keyword evidence="2" id="KW-1185">Reference proteome</keyword>
<organism evidence="1 2">
    <name type="scientific">Entamoeba invadens IP1</name>
    <dbReference type="NCBI Taxonomy" id="370355"/>
    <lineage>
        <taxon>Eukaryota</taxon>
        <taxon>Amoebozoa</taxon>
        <taxon>Evosea</taxon>
        <taxon>Archamoebae</taxon>
        <taxon>Mastigamoebida</taxon>
        <taxon>Entamoebidae</taxon>
        <taxon>Entamoeba</taxon>
    </lineage>
</organism>
<accession>A0A0A1U209</accession>
<proteinExistence type="predicted"/>
<dbReference type="EMBL" id="KB206936">
    <property type="protein sequence ID" value="ELP86693.1"/>
    <property type="molecule type" value="Genomic_DNA"/>
</dbReference>
<dbReference type="Proteomes" id="UP000014680">
    <property type="component" value="Unassembled WGS sequence"/>
</dbReference>
<reference evidence="1 2" key="1">
    <citation type="submission" date="2012-10" db="EMBL/GenBank/DDBJ databases">
        <authorList>
            <person name="Zafar N."/>
            <person name="Inman J."/>
            <person name="Hall N."/>
            <person name="Lorenzi H."/>
            <person name="Caler E."/>
        </authorList>
    </citation>
    <scope>NUCLEOTIDE SEQUENCE [LARGE SCALE GENOMIC DNA]</scope>
    <source>
        <strain evidence="1 2">IP1</strain>
    </source>
</reference>
<protein>
    <submittedName>
        <fullName evidence="1">Uncharacterized protein</fullName>
    </submittedName>
</protein>
<dbReference type="RefSeq" id="XP_004186039.1">
    <property type="nucleotide sequence ID" value="XM_004185991.1"/>
</dbReference>
<dbReference type="GeneID" id="14885668"/>
<dbReference type="VEuPathDB" id="AmoebaDB:EIN_305390"/>
<gene>
    <name evidence="1" type="ORF">EIN_305390</name>
</gene>
<name>A0A0A1U209_ENTIV</name>
<evidence type="ECO:0000313" key="1">
    <source>
        <dbReference type="EMBL" id="ELP86693.1"/>
    </source>
</evidence>
<dbReference type="KEGG" id="eiv:EIN_305390"/>
<evidence type="ECO:0000313" key="2">
    <source>
        <dbReference type="Proteomes" id="UP000014680"/>
    </source>
</evidence>
<sequence>MKNVPIEAEEIVQKAMLRVRSRINIDEMTEMVSDVILQLKLHSKNAMKFWKKNFSVKGKEVETSVPSPVFVDVLKKTYNIQNVNFATIIENIGENGEVSLDRLIYLMKIFGEFFYKKDYLMSFYKIMQADWKNCPLENCVCRWRKGGC</sequence>